<accession>A0A8T2PWD8</accession>
<evidence type="ECO:0000313" key="2">
    <source>
        <dbReference type="EMBL" id="KAG9355680.1"/>
    </source>
</evidence>
<dbReference type="AlphaFoldDB" id="A0A8T2PWD8"/>
<organism evidence="2 3">
    <name type="scientific">Albula glossodonta</name>
    <name type="common">roundjaw bonefish</name>
    <dbReference type="NCBI Taxonomy" id="121402"/>
    <lineage>
        <taxon>Eukaryota</taxon>
        <taxon>Metazoa</taxon>
        <taxon>Chordata</taxon>
        <taxon>Craniata</taxon>
        <taxon>Vertebrata</taxon>
        <taxon>Euteleostomi</taxon>
        <taxon>Actinopterygii</taxon>
        <taxon>Neopterygii</taxon>
        <taxon>Teleostei</taxon>
        <taxon>Albuliformes</taxon>
        <taxon>Albulidae</taxon>
        <taxon>Albula</taxon>
    </lineage>
</organism>
<proteinExistence type="predicted"/>
<evidence type="ECO:0000256" key="1">
    <source>
        <dbReference type="SAM" id="MobiDB-lite"/>
    </source>
</evidence>
<evidence type="ECO:0000313" key="3">
    <source>
        <dbReference type="Proteomes" id="UP000824540"/>
    </source>
</evidence>
<feature type="compositionally biased region" description="Basic and acidic residues" evidence="1">
    <location>
        <begin position="32"/>
        <end position="42"/>
    </location>
</feature>
<feature type="region of interest" description="Disordered" evidence="1">
    <location>
        <begin position="1"/>
        <end position="55"/>
    </location>
</feature>
<dbReference type="Proteomes" id="UP000824540">
    <property type="component" value="Unassembled WGS sequence"/>
</dbReference>
<protein>
    <submittedName>
        <fullName evidence="2">Uncharacterized protein</fullName>
    </submittedName>
</protein>
<gene>
    <name evidence="2" type="ORF">JZ751_000518</name>
</gene>
<sequence>MRQQDDISVSQSQEAGLPASWIYQPVSSMESQQREREGREEQGGGGEVARADRLAEQPVEGDVSVHLLARWWSGGRGFWGGRGTGRGQLKDKCWEGRGGSPARKGGVLLRGIRESWAEEKWERGVEGGGMVGELEEKGGVEGGWSRRKRGVNACFGCKLFKAADLLLHTAFCLLLGLRPGEKRKGRGICAASVPPSLQHSMKGTGERDTGDPVIENGCNLYLPQSPAHSTSVAQCLNMTSVRDVGLWCEGHGDTSMVRSASWLRCDRRRRMRGQKQRQGDVAGLQCNGVAPLFSAAFIRGLKKGRGGKMMREREKERECGESEDYHCNGVLKCRMNDLERSVLLPGVRLVGTRTKGKVCHGNRVQLGAESDAASSGHQTVKLAPSESQASQIERAGFTLSLVDQPPTPPPSPQQGRCNATLRSCDRVSAHRFDSPTPLPPAPMQAMVIPQHSWVSKKQAQLSPEHGPFAHATHPSGKRWAHCGVKFHREGQRDKRSLQTRHRRSAGAKSRNTISPKRSIADCSKRTKPLG</sequence>
<feature type="region of interest" description="Disordered" evidence="1">
    <location>
        <begin position="488"/>
        <end position="530"/>
    </location>
</feature>
<name>A0A8T2PWD8_9TELE</name>
<keyword evidence="3" id="KW-1185">Reference proteome</keyword>
<feature type="compositionally biased region" description="Polar residues" evidence="1">
    <location>
        <begin position="1"/>
        <end position="14"/>
    </location>
</feature>
<feature type="region of interest" description="Disordered" evidence="1">
    <location>
        <begin position="369"/>
        <end position="388"/>
    </location>
</feature>
<dbReference type="EMBL" id="JAFBMS010000001">
    <property type="protein sequence ID" value="KAG9355680.1"/>
    <property type="molecule type" value="Genomic_DNA"/>
</dbReference>
<comment type="caution">
    <text evidence="2">The sequence shown here is derived from an EMBL/GenBank/DDBJ whole genome shotgun (WGS) entry which is preliminary data.</text>
</comment>
<reference evidence="2" key="1">
    <citation type="thesis" date="2021" institute="BYU ScholarsArchive" country="Provo, UT, USA">
        <title>Applications of and Algorithms for Genome Assembly and Genomic Analyses with an Emphasis on Marine Teleosts.</title>
        <authorList>
            <person name="Pickett B.D."/>
        </authorList>
    </citation>
    <scope>NUCLEOTIDE SEQUENCE</scope>
    <source>
        <strain evidence="2">HI-2016</strain>
    </source>
</reference>